<dbReference type="Gene3D" id="3.40.190.10">
    <property type="entry name" value="Periplasmic binding protein-like II"/>
    <property type="match status" value="2"/>
</dbReference>
<dbReference type="PANTHER" id="PTHR43649">
    <property type="entry name" value="ARABINOSE-BINDING PROTEIN-RELATED"/>
    <property type="match status" value="1"/>
</dbReference>
<dbReference type="Pfam" id="PF13416">
    <property type="entry name" value="SBP_bac_8"/>
    <property type="match status" value="1"/>
</dbReference>
<comment type="similarity">
    <text evidence="2">Belongs to the bacterial solute-binding protein 1 family.</text>
</comment>
<reference evidence="5 6" key="1">
    <citation type="submission" date="2019-04" db="EMBL/GenBank/DDBJ databases">
        <title>Sphingobacterium olei sp. nov., isolated from oil-contaminated soil.</title>
        <authorList>
            <person name="Liu B."/>
        </authorList>
    </citation>
    <scope>NUCLEOTIDE SEQUENCE [LARGE SCALE GENOMIC DNA]</scope>
    <source>
        <strain evidence="5 6">Y3L14</strain>
    </source>
</reference>
<evidence type="ECO:0000256" key="2">
    <source>
        <dbReference type="ARBA" id="ARBA00008520"/>
    </source>
</evidence>
<dbReference type="InterPro" id="IPR006059">
    <property type="entry name" value="SBP"/>
</dbReference>
<keyword evidence="3" id="KW-0813">Transport</keyword>
<sequence>MAKLRFAVRQFGPFEQALQSCWQSYKESHNIAIDMEFVPMNLEQLYDALLVRDGLHNGEWDIVHINTDWIAKAYADKGLYVLNDFLDTQPVEAYNNAWSPSLLSFQNFDGEVVGLPFHDGPECLVVREDLFSSAIEQENFFKQYQRPLEVPRTWSDFLQVASFFTRPEQHLYGTIFAGYPDGHNAVFDFCIQLWSRGGELLDERGKIDLNQPMAIAALDFYRRLFKQESCLHPNSAISESVKAGEAFANGEVAMMVNWFGFASWAQIDASSSVKGRVNIAPIPADLLVPSPSLNVYWLYAIAQGSKLKEQAYDFLRFAVGKEQDRLLTLAGGVGCRYSTWYDDTINANIPFYNKLGELHETARTLPRLSNWPDIAHIIDKTVSDAIVADAASSALLAEAQAKINKIQ</sequence>
<dbReference type="RefSeq" id="WP_136818817.1">
    <property type="nucleotide sequence ID" value="NZ_BMJX01000001.1"/>
</dbReference>
<name>A0A4V5LZB3_9SPHI</name>
<accession>A0A4V5LZB3</accession>
<evidence type="ECO:0000256" key="1">
    <source>
        <dbReference type="ARBA" id="ARBA00004418"/>
    </source>
</evidence>
<comment type="caution">
    <text evidence="5">The sequence shown here is derived from an EMBL/GenBank/DDBJ whole genome shotgun (WGS) entry which is preliminary data.</text>
</comment>
<comment type="subcellular location">
    <subcellularLocation>
        <location evidence="1">Periplasm</location>
    </subcellularLocation>
</comment>
<dbReference type="Proteomes" id="UP000309872">
    <property type="component" value="Unassembled WGS sequence"/>
</dbReference>
<dbReference type="EMBL" id="SUKA01000001">
    <property type="protein sequence ID" value="TJY67949.1"/>
    <property type="molecule type" value="Genomic_DNA"/>
</dbReference>
<evidence type="ECO:0000313" key="5">
    <source>
        <dbReference type="EMBL" id="TJY67949.1"/>
    </source>
</evidence>
<protein>
    <submittedName>
        <fullName evidence="5">Extracellular solute-binding protein</fullName>
    </submittedName>
</protein>
<keyword evidence="4" id="KW-0732">Signal</keyword>
<organism evidence="5 6">
    <name type="scientific">Sphingobacterium alkalisoli</name>
    <dbReference type="NCBI Taxonomy" id="1874115"/>
    <lineage>
        <taxon>Bacteria</taxon>
        <taxon>Pseudomonadati</taxon>
        <taxon>Bacteroidota</taxon>
        <taxon>Sphingobacteriia</taxon>
        <taxon>Sphingobacteriales</taxon>
        <taxon>Sphingobacteriaceae</taxon>
        <taxon>Sphingobacterium</taxon>
    </lineage>
</organism>
<evidence type="ECO:0000256" key="3">
    <source>
        <dbReference type="ARBA" id="ARBA00022448"/>
    </source>
</evidence>
<evidence type="ECO:0000313" key="6">
    <source>
        <dbReference type="Proteomes" id="UP000309872"/>
    </source>
</evidence>
<proteinExistence type="inferred from homology"/>
<dbReference type="OrthoDB" id="9770625at2"/>
<gene>
    <name evidence="5" type="ORF">FAZ19_01410</name>
</gene>
<evidence type="ECO:0000256" key="4">
    <source>
        <dbReference type="ARBA" id="ARBA00022729"/>
    </source>
</evidence>
<dbReference type="GO" id="GO:0042597">
    <property type="term" value="C:periplasmic space"/>
    <property type="evidence" value="ECO:0007669"/>
    <property type="project" value="UniProtKB-SubCell"/>
</dbReference>
<dbReference type="SUPFAM" id="SSF53850">
    <property type="entry name" value="Periplasmic binding protein-like II"/>
    <property type="match status" value="1"/>
</dbReference>
<dbReference type="InterPro" id="IPR050490">
    <property type="entry name" value="Bact_solute-bd_prot1"/>
</dbReference>
<dbReference type="PANTHER" id="PTHR43649:SF34">
    <property type="entry name" value="ABC TRANSPORTER PERIPLASMIC-BINDING PROTEIN YCJN-RELATED"/>
    <property type="match status" value="1"/>
</dbReference>
<keyword evidence="6" id="KW-1185">Reference proteome</keyword>
<dbReference type="AlphaFoldDB" id="A0A4V5LZB3"/>